<dbReference type="RefSeq" id="WP_328774864.1">
    <property type="nucleotide sequence ID" value="NZ_CP108057.1"/>
</dbReference>
<proteinExistence type="predicted"/>
<keyword evidence="1" id="KW-0812">Transmembrane</keyword>
<sequence>MNSVILAGKFDAFGDSFIKTLTDWGSSGLTAALSILVLVTIGSKWSMKAAIGALIAMVIALGIYKSRDALSDMVSDEINHPANAAAVVSVDPRAEGAGGVL</sequence>
<evidence type="ECO:0000313" key="3">
    <source>
        <dbReference type="Proteomes" id="UP001432075"/>
    </source>
</evidence>
<feature type="transmembrane region" description="Helical" evidence="1">
    <location>
        <begin position="45"/>
        <end position="64"/>
    </location>
</feature>
<dbReference type="Proteomes" id="UP001432075">
    <property type="component" value="Chromosome"/>
</dbReference>
<keyword evidence="1" id="KW-1133">Transmembrane helix</keyword>
<evidence type="ECO:0000256" key="1">
    <source>
        <dbReference type="SAM" id="Phobius"/>
    </source>
</evidence>
<reference evidence="2" key="1">
    <citation type="submission" date="2022-10" db="EMBL/GenBank/DDBJ databases">
        <title>The complete genomes of actinobacterial strains from the NBC collection.</title>
        <authorList>
            <person name="Joergensen T.S."/>
            <person name="Alvarez Arevalo M."/>
            <person name="Sterndorff E.B."/>
            <person name="Faurdal D."/>
            <person name="Vuksanovic O."/>
            <person name="Mourched A.-S."/>
            <person name="Charusanti P."/>
            <person name="Shaw S."/>
            <person name="Blin K."/>
            <person name="Weber T."/>
        </authorList>
    </citation>
    <scope>NUCLEOTIDE SEQUENCE</scope>
    <source>
        <strain evidence="2">NBC_00283</strain>
    </source>
</reference>
<gene>
    <name evidence="2" type="ORF">OHU17_00530</name>
</gene>
<accession>A0ABZ1RDX9</accession>
<organism evidence="2 3">
    <name type="scientific">Streptomyces goshikiensis</name>
    <dbReference type="NCBI Taxonomy" id="1942"/>
    <lineage>
        <taxon>Bacteria</taxon>
        <taxon>Bacillati</taxon>
        <taxon>Actinomycetota</taxon>
        <taxon>Actinomycetes</taxon>
        <taxon>Kitasatosporales</taxon>
        <taxon>Streptomycetaceae</taxon>
        <taxon>Streptomyces</taxon>
    </lineage>
</organism>
<name>A0ABZ1RDX9_9ACTN</name>
<keyword evidence="1" id="KW-0472">Membrane</keyword>
<protein>
    <submittedName>
        <fullName evidence="2">Uncharacterized protein</fullName>
    </submittedName>
</protein>
<keyword evidence="3" id="KW-1185">Reference proteome</keyword>
<feature type="transmembrane region" description="Helical" evidence="1">
    <location>
        <begin position="21"/>
        <end position="39"/>
    </location>
</feature>
<evidence type="ECO:0000313" key="2">
    <source>
        <dbReference type="EMBL" id="WUO44420.1"/>
    </source>
</evidence>
<dbReference type="EMBL" id="CP108057">
    <property type="protein sequence ID" value="WUO44420.1"/>
    <property type="molecule type" value="Genomic_DNA"/>
</dbReference>